<dbReference type="EMBL" id="AQRA01000004">
    <property type="protein sequence ID" value="EZH74107.1"/>
    <property type="molecule type" value="Genomic_DNA"/>
</dbReference>
<organism evidence="1 2">
    <name type="scientific">Aquimarina atlantica</name>
    <dbReference type="NCBI Taxonomy" id="1317122"/>
    <lineage>
        <taxon>Bacteria</taxon>
        <taxon>Pseudomonadati</taxon>
        <taxon>Bacteroidota</taxon>
        <taxon>Flavobacteriia</taxon>
        <taxon>Flavobacteriales</taxon>
        <taxon>Flavobacteriaceae</taxon>
        <taxon>Aquimarina</taxon>
    </lineage>
</organism>
<comment type="caution">
    <text evidence="1">The sequence shown here is derived from an EMBL/GenBank/DDBJ whole genome shotgun (WGS) entry which is preliminary data.</text>
</comment>
<proteinExistence type="predicted"/>
<dbReference type="PANTHER" id="PTHR34822:SF1">
    <property type="entry name" value="GRPB FAMILY PROTEIN"/>
    <property type="match status" value="1"/>
</dbReference>
<dbReference type="InterPro" id="IPR043519">
    <property type="entry name" value="NT_sf"/>
</dbReference>
<dbReference type="Proteomes" id="UP000023541">
    <property type="component" value="Unassembled WGS sequence"/>
</dbReference>
<gene>
    <name evidence="1" type="ORF">ATO12_14630</name>
</gene>
<protein>
    <recommendedName>
        <fullName evidence="3">GrpB family protein</fullName>
    </recommendedName>
</protein>
<reference evidence="1 2" key="1">
    <citation type="submission" date="2014-04" db="EMBL/GenBank/DDBJ databases">
        <title>Aquimarina sp. 22II-S11-z7 Genome Sequencing.</title>
        <authorList>
            <person name="Lai Q."/>
        </authorList>
    </citation>
    <scope>NUCLEOTIDE SEQUENCE [LARGE SCALE GENOMIC DNA]</scope>
    <source>
        <strain evidence="1 2">22II-S11-z7</strain>
    </source>
</reference>
<dbReference type="OrthoDB" id="9799092at2"/>
<evidence type="ECO:0008006" key="3">
    <source>
        <dbReference type="Google" id="ProtNLM"/>
    </source>
</evidence>
<keyword evidence="2" id="KW-1185">Reference proteome</keyword>
<dbReference type="RefSeq" id="WP_034241629.1">
    <property type="nucleotide sequence ID" value="NZ_AQRA01000004.1"/>
</dbReference>
<name>A0A023BVQ4_9FLAO</name>
<evidence type="ECO:0000313" key="2">
    <source>
        <dbReference type="Proteomes" id="UP000023541"/>
    </source>
</evidence>
<dbReference type="AlphaFoldDB" id="A0A023BVQ4"/>
<dbReference type="eggNOG" id="COG2320">
    <property type="taxonomic scope" value="Bacteria"/>
</dbReference>
<dbReference type="SUPFAM" id="SSF81301">
    <property type="entry name" value="Nucleotidyltransferase"/>
    <property type="match status" value="1"/>
</dbReference>
<dbReference type="InterPro" id="IPR007344">
    <property type="entry name" value="GrpB/CoaE"/>
</dbReference>
<dbReference type="Gene3D" id="3.30.460.10">
    <property type="entry name" value="Beta Polymerase, domain 2"/>
    <property type="match status" value="1"/>
</dbReference>
<accession>A0A023BVQ4</accession>
<sequence>MNNTKEMLIQNYQPDWVYNFNSIKGVIKEALWDIEITIEHVGSTAVKDLAAKPIIDIDIVYDKNVSFATIERGLEKLGYYHNGDQGIKEREAFKRKTTATKHSVLDNITHHLYVCPIHSRELQRHILFRDYLIKNASEREMYQKIKLEIAKKANQDRKVYAKLKETMAKEFIESVLEKAREERT</sequence>
<evidence type="ECO:0000313" key="1">
    <source>
        <dbReference type="EMBL" id="EZH74107.1"/>
    </source>
</evidence>
<dbReference type="Pfam" id="PF04229">
    <property type="entry name" value="GrpB"/>
    <property type="match status" value="1"/>
</dbReference>
<dbReference type="STRING" id="1317122.ATO12_14630"/>
<dbReference type="PANTHER" id="PTHR34822">
    <property type="entry name" value="GRPB DOMAIN PROTEIN (AFU_ORTHOLOGUE AFUA_1G01530)"/>
    <property type="match status" value="1"/>
</dbReference>